<accession>A0A976G946</accession>
<feature type="domain" description="Hemerythrin-like" evidence="4">
    <location>
        <begin position="19"/>
        <end position="124"/>
    </location>
</feature>
<evidence type="ECO:0000259" key="4">
    <source>
        <dbReference type="Pfam" id="PF01814"/>
    </source>
</evidence>
<sequence length="153" mass="17357">MTATHNPMFWHDGLLIGHSAIDDEHQRFAACIQSLREAPADRLAQRLEELLQLARTHFLHEDRLMEATAFPPRKCHIGEHAAVLASISGVQARLERGEVAVARRLAEELEHWFPAHVQHLDSALAHWICKQHVGAKPVVLRRNLETRRTAEPA</sequence>
<name>A0A976G946_9BURK</name>
<dbReference type="Pfam" id="PF01814">
    <property type="entry name" value="Hemerythrin"/>
    <property type="match status" value="1"/>
</dbReference>
<evidence type="ECO:0000256" key="2">
    <source>
        <dbReference type="ARBA" id="ARBA00022723"/>
    </source>
</evidence>
<gene>
    <name evidence="5" type="ORF">CO2235_150318</name>
</gene>
<comment type="caution">
    <text evidence="5">The sequence shown here is derived from an EMBL/GenBank/DDBJ whole genome shotgun (WGS) entry which is preliminary data.</text>
</comment>
<dbReference type="SUPFAM" id="SSF47188">
    <property type="entry name" value="Hemerythrin-like"/>
    <property type="match status" value="1"/>
</dbReference>
<dbReference type="CDD" id="cd12107">
    <property type="entry name" value="Hemerythrin"/>
    <property type="match status" value="1"/>
</dbReference>
<dbReference type="PANTHER" id="PTHR37164:SF1">
    <property type="entry name" value="BACTERIOHEMERYTHRIN"/>
    <property type="match status" value="1"/>
</dbReference>
<keyword evidence="3" id="KW-0408">Iron</keyword>
<dbReference type="InterPro" id="IPR012312">
    <property type="entry name" value="Hemerythrin-like"/>
</dbReference>
<keyword evidence="2" id="KW-0479">Metal-binding</keyword>
<dbReference type="GeneID" id="303492179"/>
<dbReference type="Gene3D" id="1.20.120.50">
    <property type="entry name" value="Hemerythrin-like"/>
    <property type="match status" value="1"/>
</dbReference>
<dbReference type="PANTHER" id="PTHR37164">
    <property type="entry name" value="BACTERIOHEMERYTHRIN"/>
    <property type="match status" value="1"/>
</dbReference>
<dbReference type="RefSeq" id="WP_232353297.1">
    <property type="nucleotide sequence ID" value="NZ_CP069810.1"/>
</dbReference>
<dbReference type="InterPro" id="IPR035938">
    <property type="entry name" value="Hemerythrin-like_sf"/>
</dbReference>
<proteinExistence type="inferred from homology"/>
<organism evidence="5 6">
    <name type="scientific">Cupriavidus oxalaticus</name>
    <dbReference type="NCBI Taxonomy" id="96344"/>
    <lineage>
        <taxon>Bacteria</taxon>
        <taxon>Pseudomonadati</taxon>
        <taxon>Pseudomonadota</taxon>
        <taxon>Betaproteobacteria</taxon>
        <taxon>Burkholderiales</taxon>
        <taxon>Burkholderiaceae</taxon>
        <taxon>Cupriavidus</taxon>
    </lineage>
</organism>
<dbReference type="AlphaFoldDB" id="A0A976G946"/>
<dbReference type="InterPro" id="IPR050669">
    <property type="entry name" value="Hemerythrin"/>
</dbReference>
<dbReference type="GO" id="GO:0046872">
    <property type="term" value="F:metal ion binding"/>
    <property type="evidence" value="ECO:0007669"/>
    <property type="project" value="UniProtKB-KW"/>
</dbReference>
<dbReference type="NCBIfam" id="TIGR02481">
    <property type="entry name" value="hemeryth_dom"/>
    <property type="match status" value="1"/>
</dbReference>
<dbReference type="InterPro" id="IPR012827">
    <property type="entry name" value="Hemerythrin_metal-bd"/>
</dbReference>
<protein>
    <submittedName>
        <fullName evidence="5">Hemerythrin-like metal-binding protein</fullName>
    </submittedName>
</protein>
<evidence type="ECO:0000313" key="5">
    <source>
        <dbReference type="EMBL" id="SPC12663.1"/>
    </source>
</evidence>
<comment type="similarity">
    <text evidence="1">Belongs to the hemerythrin family.</text>
</comment>
<dbReference type="Proteomes" id="UP000256862">
    <property type="component" value="Chromosome CO2235"/>
</dbReference>
<evidence type="ECO:0000256" key="3">
    <source>
        <dbReference type="ARBA" id="ARBA00023004"/>
    </source>
</evidence>
<evidence type="ECO:0000313" key="6">
    <source>
        <dbReference type="Proteomes" id="UP000256862"/>
    </source>
</evidence>
<evidence type="ECO:0000256" key="1">
    <source>
        <dbReference type="ARBA" id="ARBA00010587"/>
    </source>
</evidence>
<dbReference type="EMBL" id="OGUS01000115">
    <property type="protein sequence ID" value="SPC12663.1"/>
    <property type="molecule type" value="Genomic_DNA"/>
</dbReference>
<reference evidence="5 6" key="1">
    <citation type="submission" date="2018-01" db="EMBL/GenBank/DDBJ databases">
        <authorList>
            <person name="Clerissi C."/>
        </authorList>
    </citation>
    <scope>NUCLEOTIDE SEQUENCE [LARGE SCALE GENOMIC DNA]</scope>
    <source>
        <strain evidence="5">Cupriavidus oxalaticus LMG 2235</strain>
    </source>
</reference>